<dbReference type="Proteomes" id="UP000297762">
    <property type="component" value="Unassembled WGS sequence"/>
</dbReference>
<reference evidence="1" key="1">
    <citation type="journal article" date="2019" name="PLoS Negl. Trop. Dis.">
        <title>Revisiting the worldwide diversity of Leptospira species in the environment.</title>
        <authorList>
            <person name="Vincent A.T."/>
            <person name="Schiettekatte O."/>
            <person name="Bourhy P."/>
            <person name="Veyrier F.J."/>
            <person name="Picardeau M."/>
        </authorList>
    </citation>
    <scope>NUCLEOTIDE SEQUENCE [LARGE SCALE GENOMIC DNA]</scope>
    <source>
        <strain evidence="1">201702455</strain>
    </source>
</reference>
<evidence type="ECO:0000313" key="1">
    <source>
        <dbReference type="EMBL" id="TGL60681.1"/>
    </source>
</evidence>
<gene>
    <name evidence="1" type="ORF">EHQ64_12720</name>
</gene>
<comment type="caution">
    <text evidence="1">The sequence shown here is derived from an EMBL/GenBank/DDBJ whole genome shotgun (WGS) entry which is preliminary data.</text>
</comment>
<organism evidence="1 2">
    <name type="scientific">Leptospira sarikeiensis</name>
    <dbReference type="NCBI Taxonomy" id="2484943"/>
    <lineage>
        <taxon>Bacteria</taxon>
        <taxon>Pseudomonadati</taxon>
        <taxon>Spirochaetota</taxon>
        <taxon>Spirochaetia</taxon>
        <taxon>Leptospirales</taxon>
        <taxon>Leptospiraceae</taxon>
        <taxon>Leptospira</taxon>
    </lineage>
</organism>
<dbReference type="EMBL" id="RQGF01000028">
    <property type="protein sequence ID" value="TGL60681.1"/>
    <property type="molecule type" value="Genomic_DNA"/>
</dbReference>
<keyword evidence="2" id="KW-1185">Reference proteome</keyword>
<evidence type="ECO:0000313" key="2">
    <source>
        <dbReference type="Proteomes" id="UP000297762"/>
    </source>
</evidence>
<sequence>MFRRLFAISLLLISAVGCTFGVVRITKDNFKNSHTVNLKLELKSEESILGTLIDTPFTKYRVEMDFTREIGEGKLVPTIGRVTVFATTQNTGLERSGFLKIGEKMSQLAFGNSSVQSVTTTVTRSNAQGGNTSAPSYGYGAGTGTGVTTSSSTHLRLNTTFLLKKEEEDEILKSNSFTIRFYSGAEPITVVIEESDLDKFKEYLTARPE</sequence>
<dbReference type="RefSeq" id="WP_135649851.1">
    <property type="nucleotide sequence ID" value="NZ_RQGF01000028.1"/>
</dbReference>
<dbReference type="PROSITE" id="PS51257">
    <property type="entry name" value="PROKAR_LIPOPROTEIN"/>
    <property type="match status" value="1"/>
</dbReference>
<name>A0A4R9K631_9LEPT</name>
<accession>A0A4R9K631</accession>
<dbReference type="OrthoDB" id="345724at2"/>
<proteinExistence type="predicted"/>
<protein>
    <recommendedName>
        <fullName evidence="3">Lipoprotein</fullName>
    </recommendedName>
</protein>
<evidence type="ECO:0008006" key="3">
    <source>
        <dbReference type="Google" id="ProtNLM"/>
    </source>
</evidence>
<dbReference type="AlphaFoldDB" id="A0A4R9K631"/>